<proteinExistence type="predicted"/>
<dbReference type="Pfam" id="PF02698">
    <property type="entry name" value="DUF218"/>
    <property type="match status" value="1"/>
</dbReference>
<keyword evidence="1" id="KW-0472">Membrane</keyword>
<dbReference type="PANTHER" id="PTHR30336:SF4">
    <property type="entry name" value="ENVELOPE BIOGENESIS FACTOR ELYC"/>
    <property type="match status" value="1"/>
</dbReference>
<keyword evidence="1" id="KW-1133">Transmembrane helix</keyword>
<accession>A0A364JXZ1</accession>
<dbReference type="PANTHER" id="PTHR30336">
    <property type="entry name" value="INNER MEMBRANE PROTEIN, PROBABLE PERMEASE"/>
    <property type="match status" value="1"/>
</dbReference>
<dbReference type="CDD" id="cd06259">
    <property type="entry name" value="YdcF-like"/>
    <property type="match status" value="1"/>
</dbReference>
<dbReference type="GO" id="GO:0000270">
    <property type="term" value="P:peptidoglycan metabolic process"/>
    <property type="evidence" value="ECO:0007669"/>
    <property type="project" value="TreeGrafter"/>
</dbReference>
<comment type="caution">
    <text evidence="3">The sequence shown here is derived from an EMBL/GenBank/DDBJ whole genome shotgun (WGS) entry which is preliminary data.</text>
</comment>
<feature type="transmembrane region" description="Helical" evidence="1">
    <location>
        <begin position="28"/>
        <end position="52"/>
    </location>
</feature>
<organism evidence="3 4">
    <name type="scientific">Falsochrobactrum ovis</name>
    <dbReference type="NCBI Taxonomy" id="1293442"/>
    <lineage>
        <taxon>Bacteria</taxon>
        <taxon>Pseudomonadati</taxon>
        <taxon>Pseudomonadota</taxon>
        <taxon>Alphaproteobacteria</taxon>
        <taxon>Hyphomicrobiales</taxon>
        <taxon>Brucellaceae</taxon>
        <taxon>Falsochrobactrum</taxon>
    </lineage>
</organism>
<keyword evidence="1" id="KW-0812">Transmembrane</keyword>
<dbReference type="EMBL" id="QLMK01000002">
    <property type="protein sequence ID" value="RAK32323.1"/>
    <property type="molecule type" value="Genomic_DNA"/>
</dbReference>
<evidence type="ECO:0000313" key="3">
    <source>
        <dbReference type="EMBL" id="RAK32323.1"/>
    </source>
</evidence>
<dbReference type="InterPro" id="IPR003848">
    <property type="entry name" value="DUF218"/>
</dbReference>
<evidence type="ECO:0000259" key="2">
    <source>
        <dbReference type="Pfam" id="PF02698"/>
    </source>
</evidence>
<dbReference type="GO" id="GO:0043164">
    <property type="term" value="P:Gram-negative-bacterium-type cell wall biogenesis"/>
    <property type="evidence" value="ECO:0007669"/>
    <property type="project" value="TreeGrafter"/>
</dbReference>
<gene>
    <name evidence="3" type="ORF">C7374_102329</name>
</gene>
<reference evidence="3 4" key="1">
    <citation type="submission" date="2018-06" db="EMBL/GenBank/DDBJ databases">
        <title>Genomic Encyclopedia of Type Strains, Phase IV (KMG-IV): sequencing the most valuable type-strain genomes for metagenomic binning, comparative biology and taxonomic classification.</title>
        <authorList>
            <person name="Goeker M."/>
        </authorList>
    </citation>
    <scope>NUCLEOTIDE SEQUENCE [LARGE SCALE GENOMIC DNA]</scope>
    <source>
        <strain evidence="3 4">DSM 26720</strain>
    </source>
</reference>
<dbReference type="InterPro" id="IPR051599">
    <property type="entry name" value="Cell_Envelope_Assoc"/>
</dbReference>
<protein>
    <submittedName>
        <fullName evidence="3">Uncharacterized SAM-binding protein YcdF (DUF218 family)</fullName>
    </submittedName>
</protein>
<dbReference type="AlphaFoldDB" id="A0A364JXZ1"/>
<keyword evidence="4" id="KW-1185">Reference proteome</keyword>
<sequence>MYGSTGFAFGSSTQFISRFRLFFSSSKIFWLAFQPLSVIFLLILIAVVLIWFNQRKSGLVALGSACLILFIGAYTTTGSLLLIPLEERFPKQPLLSDRVNGIILLGGYLNGDINAGRPGFELNSAADRLFETIRLARLYPDAKIIVSGGDGGFFERSIPDAQSTQEIISEFGLAEKRFIFENESRNTAENAIFSQRLADPQQGEIWLLVTSAYHMPRAVGSFRRAGFDVVAWPVDYKTPAVEKFALYLSSPNDALSRLTVAMREWVGLLAYWLTGKTDMFFPQP</sequence>
<dbReference type="Gene3D" id="3.40.50.620">
    <property type="entry name" value="HUPs"/>
    <property type="match status" value="1"/>
</dbReference>
<evidence type="ECO:0000313" key="4">
    <source>
        <dbReference type="Proteomes" id="UP000249453"/>
    </source>
</evidence>
<dbReference type="GO" id="GO:0005886">
    <property type="term" value="C:plasma membrane"/>
    <property type="evidence" value="ECO:0007669"/>
    <property type="project" value="TreeGrafter"/>
</dbReference>
<evidence type="ECO:0000256" key="1">
    <source>
        <dbReference type="SAM" id="Phobius"/>
    </source>
</evidence>
<dbReference type="Proteomes" id="UP000249453">
    <property type="component" value="Unassembled WGS sequence"/>
</dbReference>
<name>A0A364JXZ1_9HYPH</name>
<feature type="domain" description="DUF218" evidence="2">
    <location>
        <begin position="101"/>
        <end position="267"/>
    </location>
</feature>
<feature type="transmembrane region" description="Helical" evidence="1">
    <location>
        <begin position="58"/>
        <end position="83"/>
    </location>
</feature>
<dbReference type="InterPro" id="IPR014729">
    <property type="entry name" value="Rossmann-like_a/b/a_fold"/>
</dbReference>